<gene>
    <name evidence="2" type="ORF">SKAU_G00036730</name>
</gene>
<protein>
    <submittedName>
        <fullName evidence="2">Uncharacterized protein</fullName>
    </submittedName>
</protein>
<evidence type="ECO:0000313" key="2">
    <source>
        <dbReference type="EMBL" id="KAJ8382895.1"/>
    </source>
</evidence>
<accession>A0A9Q1GEX5</accession>
<evidence type="ECO:0000313" key="3">
    <source>
        <dbReference type="Proteomes" id="UP001152622"/>
    </source>
</evidence>
<comment type="caution">
    <text evidence="2">The sequence shown here is derived from an EMBL/GenBank/DDBJ whole genome shotgun (WGS) entry which is preliminary data.</text>
</comment>
<proteinExistence type="predicted"/>
<reference evidence="2" key="1">
    <citation type="journal article" date="2023" name="Science">
        <title>Genome structures resolve the early diversification of teleost fishes.</title>
        <authorList>
            <person name="Parey E."/>
            <person name="Louis A."/>
            <person name="Montfort J."/>
            <person name="Bouchez O."/>
            <person name="Roques C."/>
            <person name="Iampietro C."/>
            <person name="Lluch J."/>
            <person name="Castinel A."/>
            <person name="Donnadieu C."/>
            <person name="Desvignes T."/>
            <person name="Floi Bucao C."/>
            <person name="Jouanno E."/>
            <person name="Wen M."/>
            <person name="Mejri S."/>
            <person name="Dirks R."/>
            <person name="Jansen H."/>
            <person name="Henkel C."/>
            <person name="Chen W.J."/>
            <person name="Zahm M."/>
            <person name="Cabau C."/>
            <person name="Klopp C."/>
            <person name="Thompson A.W."/>
            <person name="Robinson-Rechavi M."/>
            <person name="Braasch I."/>
            <person name="Lecointre G."/>
            <person name="Bobe J."/>
            <person name="Postlethwait J.H."/>
            <person name="Berthelot C."/>
            <person name="Roest Crollius H."/>
            <person name="Guiguen Y."/>
        </authorList>
    </citation>
    <scope>NUCLEOTIDE SEQUENCE</scope>
    <source>
        <strain evidence="2">WJC10195</strain>
    </source>
</reference>
<feature type="compositionally biased region" description="Basic and acidic residues" evidence="1">
    <location>
        <begin position="26"/>
        <end position="42"/>
    </location>
</feature>
<feature type="region of interest" description="Disordered" evidence="1">
    <location>
        <begin position="26"/>
        <end position="50"/>
    </location>
</feature>
<dbReference type="Proteomes" id="UP001152622">
    <property type="component" value="Chromosome 1"/>
</dbReference>
<name>A0A9Q1GEX5_SYNKA</name>
<feature type="region of interest" description="Disordered" evidence="1">
    <location>
        <begin position="1"/>
        <end position="20"/>
    </location>
</feature>
<dbReference type="AlphaFoldDB" id="A0A9Q1GEX5"/>
<dbReference type="EMBL" id="JAINUF010000001">
    <property type="protein sequence ID" value="KAJ8382895.1"/>
    <property type="molecule type" value="Genomic_DNA"/>
</dbReference>
<sequence length="98" mass="10729">MDLTDTSVTDTRKTASEHFSRLPRDAGYECKMHNGGAKETRGNGRRSQPLSRCFPADTCRDVLLACCALTLKFIRPSGVLTAELPTQPSPLKPVLPAR</sequence>
<organism evidence="2 3">
    <name type="scientific">Synaphobranchus kaupii</name>
    <name type="common">Kaup's arrowtooth eel</name>
    <dbReference type="NCBI Taxonomy" id="118154"/>
    <lineage>
        <taxon>Eukaryota</taxon>
        <taxon>Metazoa</taxon>
        <taxon>Chordata</taxon>
        <taxon>Craniata</taxon>
        <taxon>Vertebrata</taxon>
        <taxon>Euteleostomi</taxon>
        <taxon>Actinopterygii</taxon>
        <taxon>Neopterygii</taxon>
        <taxon>Teleostei</taxon>
        <taxon>Anguilliformes</taxon>
        <taxon>Synaphobranchidae</taxon>
        <taxon>Synaphobranchus</taxon>
    </lineage>
</organism>
<feature type="compositionally biased region" description="Basic and acidic residues" evidence="1">
    <location>
        <begin position="10"/>
        <end position="20"/>
    </location>
</feature>
<keyword evidence="3" id="KW-1185">Reference proteome</keyword>
<evidence type="ECO:0000256" key="1">
    <source>
        <dbReference type="SAM" id="MobiDB-lite"/>
    </source>
</evidence>